<keyword evidence="5 6" id="KW-0949">S-adenosyl-L-methionine</keyword>
<keyword evidence="1 6" id="KW-0963">Cytoplasm</keyword>
<dbReference type="EMBL" id="LCUJ01000001">
    <property type="protein sequence ID" value="OCM00405.1"/>
    <property type="molecule type" value="Genomic_DNA"/>
</dbReference>
<dbReference type="SUPFAM" id="SSF53790">
    <property type="entry name" value="Tetrapyrrole methylase"/>
    <property type="match status" value="1"/>
</dbReference>
<name>A0A1C0B9Y8_9BACT</name>
<dbReference type="InterPro" id="IPR035996">
    <property type="entry name" value="4pyrrol_Methylase_sf"/>
</dbReference>
<comment type="function">
    <text evidence="6">Catalyzes the 2'-O-methylation of the ribose of cytidine 1402 (C1402) in 16S rRNA.</text>
</comment>
<dbReference type="PANTHER" id="PTHR46111">
    <property type="entry name" value="RIBOSOMAL RNA SMALL SUBUNIT METHYLTRANSFERASE I"/>
    <property type="match status" value="1"/>
</dbReference>
<keyword evidence="4 6" id="KW-0808">Transferase</keyword>
<dbReference type="OrthoDB" id="9809084at2"/>
<dbReference type="Gene3D" id="3.30.950.10">
    <property type="entry name" value="Methyltransferase, Cobalt-precorrin-4 Transmethylase, Domain 2"/>
    <property type="match status" value="1"/>
</dbReference>
<sequence>MLCLVPTPIGNLEDISQRSLNILLEAELIFCEDTRVTKKLLNLLADKYKLDFSSTLSKEFKSFHSHNEEEVLKNLSKDIFTKNVVYCSDAGMPCVSDPGASLVDWCIKNSVPYDVLPGANAILTAYAMSGFSSTEFTFFGFLDHKGVSRASKLDEVLNSNRVSILYESPHRLLKLFEELNKKEPNRTIFLVKEISKVYQTSYKDSSKNLYEKLKNLEIKGEWVVVVEAKEKIGFNLELDDILPLDIAPKVKAKLISKLTGESIKEVYQKLLDKITK</sequence>
<comment type="catalytic activity">
    <reaction evidence="6">
        <text>cytidine(1402) in 16S rRNA + S-adenosyl-L-methionine = 2'-O-methylcytidine(1402) in 16S rRNA + S-adenosyl-L-homocysteine + H(+)</text>
        <dbReference type="Rhea" id="RHEA:42924"/>
        <dbReference type="Rhea" id="RHEA-COMP:10285"/>
        <dbReference type="Rhea" id="RHEA-COMP:10286"/>
        <dbReference type="ChEBI" id="CHEBI:15378"/>
        <dbReference type="ChEBI" id="CHEBI:57856"/>
        <dbReference type="ChEBI" id="CHEBI:59789"/>
        <dbReference type="ChEBI" id="CHEBI:74495"/>
        <dbReference type="ChEBI" id="CHEBI:82748"/>
        <dbReference type="EC" id="2.1.1.198"/>
    </reaction>
</comment>
<protein>
    <recommendedName>
        <fullName evidence="6">Ribosomal RNA small subunit methyltransferase I</fullName>
        <ecNumber evidence="6">2.1.1.198</ecNumber>
    </recommendedName>
    <alternativeName>
        <fullName evidence="6">16S rRNA 2'-O-ribose C1402 methyltransferase</fullName>
    </alternativeName>
    <alternativeName>
        <fullName evidence="6">rRNA (cytidine-2'-O-)-methyltransferase RsmI</fullName>
    </alternativeName>
</protein>
<dbReference type="InterPro" id="IPR018063">
    <property type="entry name" value="SAM_MeTrfase_RsmI_CS"/>
</dbReference>
<dbReference type="PANTHER" id="PTHR46111:SF1">
    <property type="entry name" value="RIBOSOMAL RNA SMALL SUBUNIT METHYLTRANSFERASE I"/>
    <property type="match status" value="1"/>
</dbReference>
<evidence type="ECO:0000256" key="5">
    <source>
        <dbReference type="ARBA" id="ARBA00022691"/>
    </source>
</evidence>
<reference evidence="9" key="1">
    <citation type="submission" date="2015-05" db="EMBL/GenBank/DDBJ databases">
        <authorList>
            <person name="Rovetto F."/>
            <person name="Cocolin L."/>
            <person name="Illeghems K."/>
            <person name="Van Nieuwerburgh F."/>
            <person name="Houf K."/>
        </authorList>
    </citation>
    <scope>NUCLEOTIDE SEQUENCE [LARGE SCALE GENOMIC DNA]</scope>
    <source>
        <strain evidence="9">DU22</strain>
    </source>
</reference>
<dbReference type="PROSITE" id="PS01296">
    <property type="entry name" value="RSMI"/>
    <property type="match status" value="1"/>
</dbReference>
<dbReference type="PATRIC" id="fig|544718.51.peg.396"/>
<evidence type="ECO:0000256" key="4">
    <source>
        <dbReference type="ARBA" id="ARBA00022679"/>
    </source>
</evidence>
<dbReference type="InterPro" id="IPR014776">
    <property type="entry name" value="4pyrrole_Mease_sub2"/>
</dbReference>
<dbReference type="InterPro" id="IPR014777">
    <property type="entry name" value="4pyrrole_Mease_sub1"/>
</dbReference>
<dbReference type="NCBIfam" id="TIGR00096">
    <property type="entry name" value="16S rRNA (cytidine(1402)-2'-O)-methyltransferase"/>
    <property type="match status" value="1"/>
</dbReference>
<dbReference type="GO" id="GO:0070677">
    <property type="term" value="F:rRNA (cytosine-2'-O-)-methyltransferase activity"/>
    <property type="evidence" value="ECO:0007669"/>
    <property type="project" value="UniProtKB-UniRule"/>
</dbReference>
<evidence type="ECO:0000256" key="6">
    <source>
        <dbReference type="HAMAP-Rule" id="MF_01877"/>
    </source>
</evidence>
<comment type="caution">
    <text evidence="8">The sequence shown here is derived from an EMBL/GenBank/DDBJ whole genome shotgun (WGS) entry which is preliminary data.</text>
</comment>
<dbReference type="AlphaFoldDB" id="A0A1C0B9Y8"/>
<gene>
    <name evidence="6 8" type="primary">rsmI</name>
    <name evidence="8" type="ORF">AAX29_00409</name>
</gene>
<comment type="similarity">
    <text evidence="6">Belongs to the methyltransferase superfamily. RsmI family.</text>
</comment>
<dbReference type="InterPro" id="IPR000878">
    <property type="entry name" value="4pyrrol_Mease"/>
</dbReference>
<keyword evidence="2 6" id="KW-0698">rRNA processing</keyword>
<dbReference type="Proteomes" id="UP000093281">
    <property type="component" value="Unassembled WGS sequence"/>
</dbReference>
<dbReference type="CDD" id="cd11648">
    <property type="entry name" value="RsmI"/>
    <property type="match status" value="1"/>
</dbReference>
<dbReference type="InterPro" id="IPR008189">
    <property type="entry name" value="rRNA_ssu_MeTfrase_I"/>
</dbReference>
<dbReference type="Gene3D" id="3.40.1010.10">
    <property type="entry name" value="Cobalt-precorrin-4 Transmethylase, Domain 1"/>
    <property type="match status" value="1"/>
</dbReference>
<dbReference type="Pfam" id="PF00590">
    <property type="entry name" value="TP_methylase"/>
    <property type="match status" value="1"/>
</dbReference>
<evidence type="ECO:0000259" key="7">
    <source>
        <dbReference type="Pfam" id="PF00590"/>
    </source>
</evidence>
<evidence type="ECO:0000256" key="3">
    <source>
        <dbReference type="ARBA" id="ARBA00022603"/>
    </source>
</evidence>
<evidence type="ECO:0000313" key="9">
    <source>
        <dbReference type="Proteomes" id="UP000093281"/>
    </source>
</evidence>
<dbReference type="PIRSF" id="PIRSF005917">
    <property type="entry name" value="MTase_YraL"/>
    <property type="match status" value="1"/>
</dbReference>
<dbReference type="GO" id="GO:0005737">
    <property type="term" value="C:cytoplasm"/>
    <property type="evidence" value="ECO:0007669"/>
    <property type="project" value="UniProtKB-SubCell"/>
</dbReference>
<dbReference type="EC" id="2.1.1.198" evidence="6"/>
<evidence type="ECO:0000313" key="8">
    <source>
        <dbReference type="EMBL" id="OCM00405.1"/>
    </source>
</evidence>
<feature type="domain" description="Tetrapyrrole methylase" evidence="7">
    <location>
        <begin position="1"/>
        <end position="207"/>
    </location>
</feature>
<dbReference type="RefSeq" id="WP_066185314.1">
    <property type="nucleotide sequence ID" value="NZ_LCUJ01000001.1"/>
</dbReference>
<comment type="subcellular location">
    <subcellularLocation>
        <location evidence="6">Cytoplasm</location>
    </subcellularLocation>
</comment>
<evidence type="ECO:0000256" key="1">
    <source>
        <dbReference type="ARBA" id="ARBA00022490"/>
    </source>
</evidence>
<dbReference type="HAMAP" id="MF_01877">
    <property type="entry name" value="16SrRNA_methyltr_I"/>
    <property type="match status" value="1"/>
</dbReference>
<keyword evidence="3 6" id="KW-0489">Methyltransferase</keyword>
<evidence type="ECO:0000256" key="2">
    <source>
        <dbReference type="ARBA" id="ARBA00022552"/>
    </source>
</evidence>
<dbReference type="STRING" id="544718.AAX25_00670"/>
<accession>A0A1C0B9Y8</accession>
<organism evidence="8 9">
    <name type="scientific">Aliarcobacter thereius</name>
    <dbReference type="NCBI Taxonomy" id="544718"/>
    <lineage>
        <taxon>Bacteria</taxon>
        <taxon>Pseudomonadati</taxon>
        <taxon>Campylobacterota</taxon>
        <taxon>Epsilonproteobacteria</taxon>
        <taxon>Campylobacterales</taxon>
        <taxon>Arcobacteraceae</taxon>
        <taxon>Aliarcobacter</taxon>
    </lineage>
</organism>
<proteinExistence type="inferred from homology"/>